<organism evidence="2 3">
    <name type="scientific">Brassica cretica</name>
    <name type="common">Mustard</name>
    <dbReference type="NCBI Taxonomy" id="69181"/>
    <lineage>
        <taxon>Eukaryota</taxon>
        <taxon>Viridiplantae</taxon>
        <taxon>Streptophyta</taxon>
        <taxon>Embryophyta</taxon>
        <taxon>Tracheophyta</taxon>
        <taxon>Spermatophyta</taxon>
        <taxon>Magnoliopsida</taxon>
        <taxon>eudicotyledons</taxon>
        <taxon>Gunneridae</taxon>
        <taxon>Pentapetalae</taxon>
        <taxon>rosids</taxon>
        <taxon>malvids</taxon>
        <taxon>Brassicales</taxon>
        <taxon>Brassicaceae</taxon>
        <taxon>Brassiceae</taxon>
        <taxon>Brassica</taxon>
    </lineage>
</organism>
<protein>
    <submittedName>
        <fullName evidence="2">Uncharacterized protein</fullName>
    </submittedName>
</protein>
<accession>A0A8S9SQZ8</accession>
<proteinExistence type="predicted"/>
<gene>
    <name evidence="2" type="ORF">F2Q69_00035298</name>
</gene>
<sequence length="245" mass="27324">MSSRRKASTKSRHDRSIPDSCSSQHNDVAPKVEFAVHSVDPEEADAYWAARGEVKPPRPSDAPRIVDPGQDDVIMAETDLDELSELSDTTLDLDELSDTNLELSELSDTEDGAGLAAGRNGHCSAQRKVKMFEADQRGLFSQFEVREFCNNLVEGVVKALKDVSKIQKKSTTTRAPVAEPSLIISEKPKGKSENNLEDLKDFSDSLPIFDEYDEELIENLMICEDNCKLPFQNLILCLMMKKLMD</sequence>
<feature type="region of interest" description="Disordered" evidence="1">
    <location>
        <begin position="1"/>
        <end position="29"/>
    </location>
</feature>
<dbReference type="AlphaFoldDB" id="A0A8S9SQZ8"/>
<reference evidence="2" key="1">
    <citation type="submission" date="2019-12" db="EMBL/GenBank/DDBJ databases">
        <title>Genome sequencing and annotation of Brassica cretica.</title>
        <authorList>
            <person name="Studholme D.J."/>
            <person name="Sarris P."/>
        </authorList>
    </citation>
    <scope>NUCLEOTIDE SEQUENCE</scope>
    <source>
        <strain evidence="2">PFS-109/04</strain>
        <tissue evidence="2">Leaf</tissue>
    </source>
</reference>
<dbReference type="Proteomes" id="UP000712600">
    <property type="component" value="Unassembled WGS sequence"/>
</dbReference>
<evidence type="ECO:0000256" key="1">
    <source>
        <dbReference type="SAM" id="MobiDB-lite"/>
    </source>
</evidence>
<name>A0A8S9SQZ8_BRACR</name>
<evidence type="ECO:0000313" key="3">
    <source>
        <dbReference type="Proteomes" id="UP000712600"/>
    </source>
</evidence>
<feature type="compositionally biased region" description="Basic residues" evidence="1">
    <location>
        <begin position="1"/>
        <end position="13"/>
    </location>
</feature>
<comment type="caution">
    <text evidence="2">The sequence shown here is derived from an EMBL/GenBank/DDBJ whole genome shotgun (WGS) entry which is preliminary data.</text>
</comment>
<dbReference type="EMBL" id="QGKX02000004">
    <property type="protein sequence ID" value="KAF3602320.1"/>
    <property type="molecule type" value="Genomic_DNA"/>
</dbReference>
<feature type="region of interest" description="Disordered" evidence="1">
    <location>
        <begin position="50"/>
        <end position="69"/>
    </location>
</feature>
<evidence type="ECO:0000313" key="2">
    <source>
        <dbReference type="EMBL" id="KAF3602320.1"/>
    </source>
</evidence>